<dbReference type="Proteomes" id="UP000223968">
    <property type="component" value="Unassembled WGS sequence"/>
</dbReference>
<keyword evidence="2" id="KW-1185">Reference proteome</keyword>
<dbReference type="EMBL" id="PDNB01000086">
    <property type="protein sequence ID" value="PGH10507.1"/>
    <property type="molecule type" value="Genomic_DNA"/>
</dbReference>
<evidence type="ECO:0008006" key="3">
    <source>
        <dbReference type="Google" id="ProtNLM"/>
    </source>
</evidence>
<name>A0A2B7XPQ9_9EURO</name>
<evidence type="ECO:0000313" key="1">
    <source>
        <dbReference type="EMBL" id="PGH10507.1"/>
    </source>
</evidence>
<dbReference type="AlphaFoldDB" id="A0A2B7XPQ9"/>
<dbReference type="STRING" id="1447875.A0A2B7XPQ9"/>
<accession>A0A2B7XPQ9</accession>
<sequence>MFSGAFQESHELMPNGQLEISLPDDDSDALMILLDIMHGLTRRVPRRVDCSTLLNVAILADKYGLHKSVELFADLWINHLADPIPKRHAVEDIPKWRTLAPEKGNRCHPDCDLKAIGMLTKDFAYLDLINPPDPPYDGFSVAQLTKDYEGLAFWGFNCPRPLRRNQVVAKSIVKVFRTSSKAKGINMSTT</sequence>
<reference evidence="1 2" key="1">
    <citation type="submission" date="2017-10" db="EMBL/GenBank/DDBJ databases">
        <title>Comparative genomics in systemic dimorphic fungi from Ajellomycetaceae.</title>
        <authorList>
            <person name="Munoz J.F."/>
            <person name="Mcewen J.G."/>
            <person name="Clay O.K."/>
            <person name="Cuomo C.A."/>
        </authorList>
    </citation>
    <scope>NUCLEOTIDE SEQUENCE [LARGE SCALE GENOMIC DNA]</scope>
    <source>
        <strain evidence="1 2">UAMH5409</strain>
    </source>
</reference>
<organism evidence="1 2">
    <name type="scientific">Helicocarpus griseus UAMH5409</name>
    <dbReference type="NCBI Taxonomy" id="1447875"/>
    <lineage>
        <taxon>Eukaryota</taxon>
        <taxon>Fungi</taxon>
        <taxon>Dikarya</taxon>
        <taxon>Ascomycota</taxon>
        <taxon>Pezizomycotina</taxon>
        <taxon>Eurotiomycetes</taxon>
        <taxon>Eurotiomycetidae</taxon>
        <taxon>Onygenales</taxon>
        <taxon>Ajellomycetaceae</taxon>
        <taxon>Helicocarpus</taxon>
    </lineage>
</organism>
<dbReference type="OrthoDB" id="5326346at2759"/>
<dbReference type="Gene3D" id="3.30.710.10">
    <property type="entry name" value="Potassium Channel Kv1.1, Chain A"/>
    <property type="match status" value="1"/>
</dbReference>
<evidence type="ECO:0000313" key="2">
    <source>
        <dbReference type="Proteomes" id="UP000223968"/>
    </source>
</evidence>
<comment type="caution">
    <text evidence="1">The sequence shown here is derived from an EMBL/GenBank/DDBJ whole genome shotgun (WGS) entry which is preliminary data.</text>
</comment>
<gene>
    <name evidence="1" type="ORF">AJ79_05435</name>
</gene>
<protein>
    <recommendedName>
        <fullName evidence="3">BTB domain-containing protein</fullName>
    </recommendedName>
</protein>
<dbReference type="InterPro" id="IPR011333">
    <property type="entry name" value="SKP1/BTB/POZ_sf"/>
</dbReference>
<proteinExistence type="predicted"/>